<sequence length="125" mass="14132">MTRIKKSLSYLIQLEQYSLALLERETLRRGRRDEESRRRLQEPIIDDQLVGGRCWAAPATEGGAANMEMEMGPSIRSWSIKLNQFWKISHCGAPSSSPPELSVGPSIVDLGHHGEFQVFTYKTVT</sequence>
<evidence type="ECO:0000313" key="1">
    <source>
        <dbReference type="EMBL" id="KRY85546.1"/>
    </source>
</evidence>
<dbReference type="AlphaFoldDB" id="A0A0V1FHN3"/>
<dbReference type="EMBL" id="JYDT01000088">
    <property type="protein sequence ID" value="KRY85546.1"/>
    <property type="molecule type" value="Genomic_DNA"/>
</dbReference>
<protein>
    <submittedName>
        <fullName evidence="1">Uncharacterized protein</fullName>
    </submittedName>
</protein>
<keyword evidence="2" id="KW-1185">Reference proteome</keyword>
<comment type="caution">
    <text evidence="1">The sequence shown here is derived from an EMBL/GenBank/DDBJ whole genome shotgun (WGS) entry which is preliminary data.</text>
</comment>
<reference evidence="1 2" key="1">
    <citation type="submission" date="2015-01" db="EMBL/GenBank/DDBJ databases">
        <title>Evolution of Trichinella species and genotypes.</title>
        <authorList>
            <person name="Korhonen P.K."/>
            <person name="Edoardo P."/>
            <person name="Giuseppe L.R."/>
            <person name="Gasser R.B."/>
        </authorList>
    </citation>
    <scope>NUCLEOTIDE SEQUENCE [LARGE SCALE GENOMIC DNA]</scope>
    <source>
        <strain evidence="1">ISS470</strain>
    </source>
</reference>
<gene>
    <name evidence="1" type="ORF">T4D_11250</name>
</gene>
<name>A0A0V1FHN3_TRIPS</name>
<dbReference type="Proteomes" id="UP000054995">
    <property type="component" value="Unassembled WGS sequence"/>
</dbReference>
<organism evidence="1 2">
    <name type="scientific">Trichinella pseudospiralis</name>
    <name type="common">Parasitic roundworm</name>
    <dbReference type="NCBI Taxonomy" id="6337"/>
    <lineage>
        <taxon>Eukaryota</taxon>
        <taxon>Metazoa</taxon>
        <taxon>Ecdysozoa</taxon>
        <taxon>Nematoda</taxon>
        <taxon>Enoplea</taxon>
        <taxon>Dorylaimia</taxon>
        <taxon>Trichinellida</taxon>
        <taxon>Trichinellidae</taxon>
        <taxon>Trichinella</taxon>
    </lineage>
</organism>
<dbReference type="OrthoDB" id="10299590at2759"/>
<accession>A0A0V1FHN3</accession>
<evidence type="ECO:0000313" key="2">
    <source>
        <dbReference type="Proteomes" id="UP000054995"/>
    </source>
</evidence>
<proteinExistence type="predicted"/>